<dbReference type="AlphaFoldDB" id="A0A2J6WG58"/>
<evidence type="ECO:0000259" key="4">
    <source>
        <dbReference type="Pfam" id="PF00591"/>
    </source>
</evidence>
<dbReference type="Gene3D" id="1.20.970.10">
    <property type="entry name" value="Transferase, Pyrimidine Nucleoside Phosphorylase, Chain C"/>
    <property type="match status" value="1"/>
</dbReference>
<dbReference type="UniPathway" id="UPA00035">
    <property type="reaction ID" value="UER00041"/>
</dbReference>
<evidence type="ECO:0000313" key="7">
    <source>
        <dbReference type="Proteomes" id="UP000242881"/>
    </source>
</evidence>
<evidence type="ECO:0000256" key="2">
    <source>
        <dbReference type="ARBA" id="ARBA00022679"/>
    </source>
</evidence>
<comment type="pathway">
    <text evidence="3">Amino-acid biosynthesis; L-tryptophan biosynthesis; L-tryptophan from chorismate: step 2/5.</text>
</comment>
<feature type="binding site" evidence="3">
    <location>
        <position position="224"/>
    </location>
    <ligand>
        <name>Mg(2+)</name>
        <dbReference type="ChEBI" id="CHEBI:18420"/>
        <label>1</label>
    </ligand>
</feature>
<feature type="binding site" evidence="3">
    <location>
        <position position="164"/>
    </location>
    <ligand>
        <name>anthranilate</name>
        <dbReference type="ChEBI" id="CHEBI:16567"/>
        <label>2</label>
    </ligand>
</feature>
<dbReference type="GO" id="GO:0000162">
    <property type="term" value="P:L-tryptophan biosynthetic process"/>
    <property type="evidence" value="ECO:0007669"/>
    <property type="project" value="UniProtKB-UniRule"/>
</dbReference>
<accession>A0A2J6WG58</accession>
<comment type="subunit">
    <text evidence="3">Homodimer.</text>
</comment>
<comment type="catalytic activity">
    <reaction evidence="3">
        <text>N-(5-phospho-beta-D-ribosyl)anthranilate + diphosphate = 5-phospho-alpha-D-ribose 1-diphosphate + anthranilate</text>
        <dbReference type="Rhea" id="RHEA:11768"/>
        <dbReference type="ChEBI" id="CHEBI:16567"/>
        <dbReference type="ChEBI" id="CHEBI:18277"/>
        <dbReference type="ChEBI" id="CHEBI:33019"/>
        <dbReference type="ChEBI" id="CHEBI:58017"/>
        <dbReference type="EC" id="2.4.2.18"/>
    </reaction>
</comment>
<dbReference type="PANTHER" id="PTHR43285:SF2">
    <property type="entry name" value="ANTHRANILATE PHOSPHORIBOSYLTRANSFERASE"/>
    <property type="match status" value="1"/>
</dbReference>
<feature type="binding site" evidence="3">
    <location>
        <position position="118"/>
    </location>
    <ligand>
        <name>5-phospho-alpha-D-ribose 1-diphosphate</name>
        <dbReference type="ChEBI" id="CHEBI:58017"/>
    </ligand>
</feature>
<evidence type="ECO:0000313" key="6">
    <source>
        <dbReference type="EMBL" id="PMP69288.1"/>
    </source>
</evidence>
<comment type="similarity">
    <text evidence="3">Belongs to the anthranilate phosphoribosyltransferase family.</text>
</comment>
<dbReference type="Pfam" id="PF02885">
    <property type="entry name" value="Glycos_trans_3N"/>
    <property type="match status" value="1"/>
</dbReference>
<dbReference type="PANTHER" id="PTHR43285">
    <property type="entry name" value="ANTHRANILATE PHOSPHORIBOSYLTRANSFERASE"/>
    <property type="match status" value="1"/>
</dbReference>
<keyword evidence="2 3" id="KW-0808">Transferase</keyword>
<proteinExistence type="inferred from homology"/>
<reference evidence="6 7" key="1">
    <citation type="submission" date="2018-01" db="EMBL/GenBank/DDBJ databases">
        <title>Metagenomic assembled genomes from two thermal pools in the Uzon Caldera, Kamchatka, Russia.</title>
        <authorList>
            <person name="Wilkins L."/>
            <person name="Ettinger C."/>
        </authorList>
    </citation>
    <scope>NUCLEOTIDE SEQUENCE [LARGE SCALE GENOMIC DNA]</scope>
    <source>
        <strain evidence="6">ZAV-05</strain>
    </source>
</reference>
<dbReference type="GO" id="GO:0005829">
    <property type="term" value="C:cytosol"/>
    <property type="evidence" value="ECO:0007669"/>
    <property type="project" value="TreeGrafter"/>
</dbReference>
<keyword evidence="3" id="KW-0460">Magnesium</keyword>
<feature type="binding site" evidence="3">
    <location>
        <position position="78"/>
    </location>
    <ligand>
        <name>5-phospho-alpha-D-ribose 1-diphosphate</name>
        <dbReference type="ChEBI" id="CHEBI:58017"/>
    </ligand>
</feature>
<keyword evidence="3" id="KW-0057">Aromatic amino acid biosynthesis</keyword>
<feature type="binding site" evidence="3">
    <location>
        <position position="224"/>
    </location>
    <ligand>
        <name>Mg(2+)</name>
        <dbReference type="ChEBI" id="CHEBI:18420"/>
        <label>2</label>
    </ligand>
</feature>
<comment type="caution">
    <text evidence="3">Lacks conserved residue(s) required for the propagation of feature annotation.</text>
</comment>
<feature type="binding site" evidence="3">
    <location>
        <begin position="88"/>
        <end position="91"/>
    </location>
    <ligand>
        <name>5-phospho-alpha-D-ribose 1-diphosphate</name>
        <dbReference type="ChEBI" id="CHEBI:58017"/>
    </ligand>
</feature>
<keyword evidence="3" id="KW-0479">Metal-binding</keyword>
<protein>
    <recommendedName>
        <fullName evidence="3">Anthranilate phosphoribosyltransferase</fullName>
        <ecNumber evidence="3">2.4.2.18</ecNumber>
    </recommendedName>
</protein>
<name>A0A2J6WG58_9BACT</name>
<dbReference type="EMBL" id="PNIN01000078">
    <property type="protein sequence ID" value="PMP69288.1"/>
    <property type="molecule type" value="Genomic_DNA"/>
</dbReference>
<dbReference type="RefSeq" id="WP_424605595.1">
    <property type="nucleotide sequence ID" value="NZ_JBNAVA010000005.1"/>
</dbReference>
<organism evidence="6 7">
    <name type="scientific">Calditerrivibrio nitroreducens</name>
    <dbReference type="NCBI Taxonomy" id="477976"/>
    <lineage>
        <taxon>Bacteria</taxon>
        <taxon>Pseudomonadati</taxon>
        <taxon>Deferribacterota</taxon>
        <taxon>Deferribacteres</taxon>
        <taxon>Deferribacterales</taxon>
        <taxon>Calditerrivibrionaceae</taxon>
    </lineage>
</organism>
<comment type="caution">
    <text evidence="6">The sequence shown here is derived from an EMBL/GenBank/DDBJ whole genome shotgun (WGS) entry which is preliminary data.</text>
</comment>
<evidence type="ECO:0000259" key="5">
    <source>
        <dbReference type="Pfam" id="PF02885"/>
    </source>
</evidence>
<dbReference type="GO" id="GO:0004048">
    <property type="term" value="F:anthranilate phosphoribosyltransferase activity"/>
    <property type="evidence" value="ECO:0007669"/>
    <property type="project" value="UniProtKB-UniRule"/>
</dbReference>
<feature type="domain" description="Glycosyl transferase family 3 N-terminal" evidence="5">
    <location>
        <begin position="2"/>
        <end position="62"/>
    </location>
</feature>
<dbReference type="InterPro" id="IPR035902">
    <property type="entry name" value="Nuc_phospho_transferase"/>
</dbReference>
<keyword evidence="1 3" id="KW-0328">Glycosyltransferase</keyword>
<dbReference type="GO" id="GO:0000287">
    <property type="term" value="F:magnesium ion binding"/>
    <property type="evidence" value="ECO:0007669"/>
    <property type="project" value="UniProtKB-UniRule"/>
</dbReference>
<feature type="binding site" evidence="3">
    <location>
        <begin position="81"/>
        <end position="82"/>
    </location>
    <ligand>
        <name>5-phospho-alpha-D-ribose 1-diphosphate</name>
        <dbReference type="ChEBI" id="CHEBI:58017"/>
    </ligand>
</feature>
<dbReference type="Gene3D" id="3.40.1030.10">
    <property type="entry name" value="Nucleoside phosphorylase/phosphoribosyltransferase catalytic domain"/>
    <property type="match status" value="1"/>
</dbReference>
<comment type="cofactor">
    <cofactor evidence="3">
        <name>Mg(2+)</name>
        <dbReference type="ChEBI" id="CHEBI:18420"/>
    </cofactor>
    <text evidence="3">Binds 2 magnesium ions per monomer.</text>
</comment>
<feature type="binding site" evidence="3">
    <location>
        <begin position="106"/>
        <end position="114"/>
    </location>
    <ligand>
        <name>5-phospho-alpha-D-ribose 1-diphosphate</name>
        <dbReference type="ChEBI" id="CHEBI:58017"/>
    </ligand>
</feature>
<sequence>MELVKKVNNGGILSYDEAYQLFEKMVTNELSEAQIASILISMKNRKETSQEIAAAANVLMKKMVKFEHNFKNTIDTCGTGGDGKSTINISTAVAINLASMGYTVIKHGNVAQSGKVGSADILDLLHIPCRLEKTDAEKYFIDNRFVFLFAPFYHPILKNVAKIRKEIMTSTIFNFLGPLMNPGNPDYQIIGISKREMLKTYTDAALMLGKKNIVIYSSDDGFDEISTSDITKAYIIENGKIDYFFVDPAEFFKPFPLPVVEDKEEAVNLFMEGIKGENDEITKIFALNTAVALFIMDKIDIKEHYLKAYDNIKSGNAYRKIQQLRGENE</sequence>
<feature type="binding site" evidence="3">
    <location>
        <position position="78"/>
    </location>
    <ligand>
        <name>anthranilate</name>
        <dbReference type="ChEBI" id="CHEBI:16567"/>
        <label>1</label>
    </ligand>
</feature>
<dbReference type="Proteomes" id="UP000242881">
    <property type="component" value="Unassembled WGS sequence"/>
</dbReference>
<gene>
    <name evidence="3 6" type="primary">trpD</name>
    <name evidence="6" type="ORF">C0187_07470</name>
</gene>
<keyword evidence="3" id="KW-0822">Tryptophan biosynthesis</keyword>
<dbReference type="EC" id="2.4.2.18" evidence="3"/>
<dbReference type="InterPro" id="IPR036320">
    <property type="entry name" value="Glycosyl_Trfase_fam3_N_dom_sf"/>
</dbReference>
<dbReference type="InterPro" id="IPR017459">
    <property type="entry name" value="Glycosyl_Trfase_fam3_N_dom"/>
</dbReference>
<dbReference type="Pfam" id="PF00591">
    <property type="entry name" value="Glycos_transf_3"/>
    <property type="match status" value="1"/>
</dbReference>
<dbReference type="InterPro" id="IPR005940">
    <property type="entry name" value="Anthranilate_Pribosyl_Tfrase"/>
</dbReference>
<dbReference type="InterPro" id="IPR000312">
    <property type="entry name" value="Glycosyl_Trfase_fam3"/>
</dbReference>
<feature type="domain" description="Glycosyl transferase family 3" evidence="4">
    <location>
        <begin position="72"/>
        <end position="318"/>
    </location>
</feature>
<dbReference type="NCBIfam" id="TIGR01245">
    <property type="entry name" value="trpD"/>
    <property type="match status" value="1"/>
</dbReference>
<feature type="binding site" evidence="3">
    <location>
        <position position="86"/>
    </location>
    <ligand>
        <name>5-phospho-alpha-D-ribose 1-diphosphate</name>
        <dbReference type="ChEBI" id="CHEBI:58017"/>
    </ligand>
</feature>
<feature type="binding site" evidence="3">
    <location>
        <position position="90"/>
    </location>
    <ligand>
        <name>Mg(2+)</name>
        <dbReference type="ChEBI" id="CHEBI:18420"/>
        <label>1</label>
    </ligand>
</feature>
<evidence type="ECO:0000256" key="3">
    <source>
        <dbReference type="HAMAP-Rule" id="MF_00211"/>
    </source>
</evidence>
<dbReference type="SUPFAM" id="SSF47648">
    <property type="entry name" value="Nucleoside phosphorylase/phosphoribosyltransferase N-terminal domain"/>
    <property type="match status" value="1"/>
</dbReference>
<feature type="binding site" evidence="3">
    <location>
        <position position="223"/>
    </location>
    <ligand>
        <name>Mg(2+)</name>
        <dbReference type="ChEBI" id="CHEBI:18420"/>
        <label>2</label>
    </ligand>
</feature>
<comment type="function">
    <text evidence="3">Catalyzes the transfer of the phosphoribosyl group of 5-phosphorylribose-1-pyrophosphate (PRPP) to anthranilate to yield N-(5'-phosphoribosyl)-anthranilate (PRA).</text>
</comment>
<keyword evidence="3" id="KW-0028">Amino-acid biosynthesis</keyword>
<dbReference type="SUPFAM" id="SSF52418">
    <property type="entry name" value="Nucleoside phosphorylase/phosphoribosyltransferase catalytic domain"/>
    <property type="match status" value="1"/>
</dbReference>
<feature type="binding site" evidence="3">
    <location>
        <position position="109"/>
    </location>
    <ligand>
        <name>anthranilate</name>
        <dbReference type="ChEBI" id="CHEBI:16567"/>
        <label>1</label>
    </ligand>
</feature>
<dbReference type="HAMAP" id="MF_00211">
    <property type="entry name" value="TrpD"/>
    <property type="match status" value="1"/>
</dbReference>
<evidence type="ECO:0000256" key="1">
    <source>
        <dbReference type="ARBA" id="ARBA00022676"/>
    </source>
</evidence>